<keyword evidence="10" id="KW-0732">Signal</keyword>
<organism evidence="12 13">
    <name type="scientific">Dictyostelium purpureum</name>
    <name type="common">Slime mold</name>
    <dbReference type="NCBI Taxonomy" id="5786"/>
    <lineage>
        <taxon>Eukaryota</taxon>
        <taxon>Amoebozoa</taxon>
        <taxon>Evosea</taxon>
        <taxon>Eumycetozoa</taxon>
        <taxon>Dictyostelia</taxon>
        <taxon>Dictyosteliales</taxon>
        <taxon>Dictyosteliaceae</taxon>
        <taxon>Dictyostelium</taxon>
    </lineage>
</organism>
<reference evidence="13" key="1">
    <citation type="journal article" date="2011" name="Genome Biol.">
        <title>Comparative genomics of the social amoebae Dictyostelium discoideum and Dictyostelium purpureum.</title>
        <authorList>
            <consortium name="US DOE Joint Genome Institute (JGI-PGF)"/>
            <person name="Sucgang R."/>
            <person name="Kuo A."/>
            <person name="Tian X."/>
            <person name="Salerno W."/>
            <person name="Parikh A."/>
            <person name="Feasley C.L."/>
            <person name="Dalin E."/>
            <person name="Tu H."/>
            <person name="Huang E."/>
            <person name="Barry K."/>
            <person name="Lindquist E."/>
            <person name="Shapiro H."/>
            <person name="Bruce D."/>
            <person name="Schmutz J."/>
            <person name="Salamov A."/>
            <person name="Fey P."/>
            <person name="Gaudet P."/>
            <person name="Anjard C."/>
            <person name="Babu M.M."/>
            <person name="Basu S."/>
            <person name="Bushmanova Y."/>
            <person name="van der Wel H."/>
            <person name="Katoh-Kurasawa M."/>
            <person name="Dinh C."/>
            <person name="Coutinho P.M."/>
            <person name="Saito T."/>
            <person name="Elias M."/>
            <person name="Schaap P."/>
            <person name="Kay R.R."/>
            <person name="Henrissat B."/>
            <person name="Eichinger L."/>
            <person name="Rivero F."/>
            <person name="Putnam N.H."/>
            <person name="West C.M."/>
            <person name="Loomis W.F."/>
            <person name="Chisholm R.L."/>
            <person name="Shaulsky G."/>
            <person name="Strassmann J.E."/>
            <person name="Queller D.C."/>
            <person name="Kuspa A."/>
            <person name="Grigoriev I.V."/>
        </authorList>
    </citation>
    <scope>NUCLEOTIDE SEQUENCE [LARGE SCALE GENOMIC DNA]</scope>
    <source>
        <strain evidence="13">QSDP1</strain>
    </source>
</reference>
<evidence type="ECO:0000256" key="9">
    <source>
        <dbReference type="SAM" id="MobiDB-lite"/>
    </source>
</evidence>
<dbReference type="FunCoup" id="F0ZXX9">
    <property type="interactions" value="27"/>
</dbReference>
<keyword evidence="4" id="KW-0378">Hydrolase</keyword>
<protein>
    <recommendedName>
        <fullName evidence="3">cellulase</fullName>
        <ecNumber evidence="3">3.2.1.4</ecNumber>
    </recommendedName>
</protein>
<gene>
    <name evidence="12" type="ORF">DICPUDRAFT_40261</name>
</gene>
<evidence type="ECO:0000256" key="3">
    <source>
        <dbReference type="ARBA" id="ARBA00012601"/>
    </source>
</evidence>
<dbReference type="InterPro" id="IPR001701">
    <property type="entry name" value="Glyco_hydro_9"/>
</dbReference>
<evidence type="ECO:0000256" key="2">
    <source>
        <dbReference type="ARBA" id="ARBA00007072"/>
    </source>
</evidence>
<dbReference type="EC" id="3.2.1.4" evidence="3"/>
<evidence type="ECO:0000256" key="1">
    <source>
        <dbReference type="ARBA" id="ARBA00000966"/>
    </source>
</evidence>
<keyword evidence="13" id="KW-1185">Reference proteome</keyword>
<dbReference type="GO" id="GO:0008810">
    <property type="term" value="F:cellulase activity"/>
    <property type="evidence" value="ECO:0007669"/>
    <property type="project" value="UniProtKB-EC"/>
</dbReference>
<feature type="domain" description="Glycoside hydrolase family 9" evidence="11">
    <location>
        <begin position="25"/>
        <end position="444"/>
    </location>
</feature>
<evidence type="ECO:0000256" key="6">
    <source>
        <dbReference type="ARBA" id="ARBA00023277"/>
    </source>
</evidence>
<comment type="similarity">
    <text evidence="2">Belongs to the glycosyl hydrolase 9 (cellulase E) family.</text>
</comment>
<evidence type="ECO:0000256" key="10">
    <source>
        <dbReference type="SAM" id="SignalP"/>
    </source>
</evidence>
<comment type="catalytic activity">
    <reaction evidence="1">
        <text>Endohydrolysis of (1-&gt;4)-beta-D-glucosidic linkages in cellulose, lichenin and cereal beta-D-glucans.</text>
        <dbReference type="EC" id="3.2.1.4"/>
    </reaction>
</comment>
<keyword evidence="7" id="KW-0326">Glycosidase</keyword>
<evidence type="ECO:0000256" key="4">
    <source>
        <dbReference type="ARBA" id="ARBA00022801"/>
    </source>
</evidence>
<feature type="chain" id="PRO_5018569429" description="cellulase" evidence="10">
    <location>
        <begin position="22"/>
        <end position="514"/>
    </location>
</feature>
<dbReference type="eggNOG" id="ENOG502QRF6">
    <property type="taxonomic scope" value="Eukaryota"/>
</dbReference>
<dbReference type="RefSeq" id="XP_003292264.1">
    <property type="nucleotide sequence ID" value="XM_003292216.1"/>
</dbReference>
<dbReference type="SUPFAM" id="SSF48208">
    <property type="entry name" value="Six-hairpin glycosidases"/>
    <property type="match status" value="1"/>
</dbReference>
<evidence type="ECO:0000256" key="7">
    <source>
        <dbReference type="ARBA" id="ARBA00023295"/>
    </source>
</evidence>
<dbReference type="Proteomes" id="UP000001064">
    <property type="component" value="Unassembled WGS sequence"/>
</dbReference>
<dbReference type="InParanoid" id="F0ZXX9"/>
<dbReference type="VEuPathDB" id="AmoebaDB:DICPUDRAFT_40261"/>
<accession>F0ZXX9</accession>
<evidence type="ECO:0000313" key="12">
    <source>
        <dbReference type="EMBL" id="EGC31204.1"/>
    </source>
</evidence>
<proteinExistence type="inferred from homology"/>
<evidence type="ECO:0000259" key="11">
    <source>
        <dbReference type="Pfam" id="PF00759"/>
    </source>
</evidence>
<feature type="compositionally biased region" description="Low complexity" evidence="9">
    <location>
        <begin position="465"/>
        <end position="504"/>
    </location>
</feature>
<keyword evidence="8" id="KW-0624">Polysaccharide degradation</keyword>
<dbReference type="GO" id="GO:0030245">
    <property type="term" value="P:cellulose catabolic process"/>
    <property type="evidence" value="ECO:0007669"/>
    <property type="project" value="UniProtKB-KW"/>
</dbReference>
<dbReference type="OrthoDB" id="10257085at2759"/>
<sequence>MKVLYLLVILYLTCISQVSLAANDYCEALKYSLLFYKAQRAGRLPDTDIPWRGNSVLGDTYNNQVDSNGDGILSKGYFDAGDGVKFGFPMAYTMTMLSWVYIQYESNIANCGLDTLYKDVLKWGSDYTMAAHVADDVFVGQVADANIDHSYWIPPENITGTYTRTVYTIDSSNPGTDLAMEAAASLTATSIALKSTDSSYASECLNHAKTLYDFAMNSDKKLYSDSITAAAGFYTSGGYNDEIAWASAWLYKATGDEIYHTNAATYYANNDVQYANQLSWDQKGVATGMLLYQLDGDSTYKTNVESALKYWEKGGGITYTPNGLAYLSEWGPCRYTMNMALIASMYGGDYLSFAESQLNYVMGNNANSYSFVVGWGTNYPKNPHHRAAHHSTTNDINNPTVNKYVIYGSLVGGPASDDSYKDDRTDYTQSEVALDYNVGLVGTLAAFSSDSSPASTTNPFGGSIDTSSTTSAPTSNSDSTTSASSEKATETPTTTPSTDASSESVTETPTATSS</sequence>
<dbReference type="Pfam" id="PF00759">
    <property type="entry name" value="Glyco_hydro_9"/>
    <property type="match status" value="1"/>
</dbReference>
<dbReference type="AlphaFoldDB" id="F0ZXX9"/>
<dbReference type="PANTHER" id="PTHR22298">
    <property type="entry name" value="ENDO-1,4-BETA-GLUCANASE"/>
    <property type="match status" value="1"/>
</dbReference>
<dbReference type="GeneID" id="10506022"/>
<feature type="compositionally biased region" description="Polar residues" evidence="9">
    <location>
        <begin position="448"/>
        <end position="460"/>
    </location>
</feature>
<evidence type="ECO:0000313" key="13">
    <source>
        <dbReference type="Proteomes" id="UP000001064"/>
    </source>
</evidence>
<feature type="compositionally biased region" description="Polar residues" evidence="9">
    <location>
        <begin position="505"/>
        <end position="514"/>
    </location>
</feature>
<dbReference type="EMBL" id="GL871269">
    <property type="protein sequence ID" value="EGC31204.1"/>
    <property type="molecule type" value="Genomic_DNA"/>
</dbReference>
<evidence type="ECO:0000256" key="5">
    <source>
        <dbReference type="ARBA" id="ARBA00023001"/>
    </source>
</evidence>
<keyword evidence="5" id="KW-0136">Cellulose degradation</keyword>
<evidence type="ECO:0000256" key="8">
    <source>
        <dbReference type="ARBA" id="ARBA00023326"/>
    </source>
</evidence>
<feature type="non-terminal residue" evidence="12">
    <location>
        <position position="514"/>
    </location>
</feature>
<dbReference type="STRING" id="5786.F0ZXX9"/>
<keyword evidence="6" id="KW-0119">Carbohydrate metabolism</keyword>
<dbReference type="OMA" id="NNQGWSQ"/>
<dbReference type="InterPro" id="IPR012341">
    <property type="entry name" value="6hp_glycosidase-like_sf"/>
</dbReference>
<feature type="region of interest" description="Disordered" evidence="9">
    <location>
        <begin position="448"/>
        <end position="514"/>
    </location>
</feature>
<dbReference type="KEGG" id="dpp:DICPUDRAFT_40261"/>
<feature type="signal peptide" evidence="10">
    <location>
        <begin position="1"/>
        <end position="21"/>
    </location>
</feature>
<name>F0ZXX9_DICPU</name>
<dbReference type="Gene3D" id="1.50.10.10">
    <property type="match status" value="1"/>
</dbReference>
<dbReference type="InterPro" id="IPR008928">
    <property type="entry name" value="6-hairpin_glycosidase_sf"/>
</dbReference>